<dbReference type="InterPro" id="IPR011010">
    <property type="entry name" value="DNA_brk_join_enz"/>
</dbReference>
<reference evidence="3" key="1">
    <citation type="journal article" date="2023" name="G3 (Bethesda)">
        <title>Whole genome assembly and annotation of the endangered Caribbean coral Acropora cervicornis.</title>
        <authorList>
            <person name="Selwyn J.D."/>
            <person name="Vollmer S.V."/>
        </authorList>
    </citation>
    <scope>NUCLEOTIDE SEQUENCE</scope>
    <source>
        <strain evidence="3">K2</strain>
    </source>
</reference>
<gene>
    <name evidence="3" type="ORF">P5673_012295</name>
</gene>
<sequence>TMMDQTSSGITENPGTSDFPVVSELKTMFADLLEGAKKDILSNVQESIDQIYADFEYVESESEGPQNQVSPEANTVTAVATKIDNFIQPEPSDLGEGSSSDSFKTLAEEFSVAEKTAPAIDSSLAEIVKSLILEKLPKDKLAEVQNKYLRPENCTNLVAPKINKQIWQQLRQETRNNDSAFQKAQSLLLSGLYAVLQTCNSSSGQQKNVLTHAAVLLLSSNRELSLKRRDLIRPDLNEQHASLCNSSTPVSSFLFGDELNKEVEELTKSHKLSSKVTSRKRVEPYRVPSGRGVRGRSRLNRCGGRGNTPASPFLGRGRGQIWPQQSLKQSATKTQAVTSPTIGRWIKNVLGQAGIDTERFSGHSTRCASTSKARLSVSTDVIRATAGWTKESTFRKFYNKPISVSNQMSLAVLI</sequence>
<comment type="caution">
    <text evidence="3">The sequence shown here is derived from an EMBL/GenBank/DDBJ whole genome shotgun (WGS) entry which is preliminary data.</text>
</comment>
<dbReference type="GO" id="GO:0015074">
    <property type="term" value="P:DNA integration"/>
    <property type="evidence" value="ECO:0007669"/>
    <property type="project" value="InterPro"/>
</dbReference>
<dbReference type="AlphaFoldDB" id="A0AAD9QMJ0"/>
<keyword evidence="4" id="KW-1185">Reference proteome</keyword>
<dbReference type="GO" id="GO:0003677">
    <property type="term" value="F:DNA binding"/>
    <property type="evidence" value="ECO:0007669"/>
    <property type="project" value="InterPro"/>
</dbReference>
<keyword evidence="1" id="KW-0233">DNA recombination</keyword>
<feature type="non-terminal residue" evidence="3">
    <location>
        <position position="414"/>
    </location>
</feature>
<dbReference type="InterPro" id="IPR013762">
    <property type="entry name" value="Integrase-like_cat_sf"/>
</dbReference>
<dbReference type="EMBL" id="JARQWQ010000023">
    <property type="protein sequence ID" value="KAK2564074.1"/>
    <property type="molecule type" value="Genomic_DNA"/>
</dbReference>
<dbReference type="PANTHER" id="PTHR34239:SF2">
    <property type="entry name" value="TRANSPOSABLE ELEMENT P TRANSPOSASE_THAP9 CONSERVED DOMAIN-CONTAINING PROTEIN"/>
    <property type="match status" value="1"/>
</dbReference>
<feature type="region of interest" description="Disordered" evidence="2">
    <location>
        <begin position="275"/>
        <end position="310"/>
    </location>
</feature>
<dbReference type="Gene3D" id="1.10.443.10">
    <property type="entry name" value="Intergrase catalytic core"/>
    <property type="match status" value="1"/>
</dbReference>
<dbReference type="PANTHER" id="PTHR34239">
    <property type="entry name" value="APPLE DOMAIN-CONTAINING PROTEIN"/>
    <property type="match status" value="1"/>
</dbReference>
<dbReference type="SUPFAM" id="SSF56349">
    <property type="entry name" value="DNA breaking-rejoining enzymes"/>
    <property type="match status" value="1"/>
</dbReference>
<reference evidence="3" key="2">
    <citation type="journal article" date="2023" name="Science">
        <title>Genomic signatures of disease resistance in endangered staghorn corals.</title>
        <authorList>
            <person name="Vollmer S.V."/>
            <person name="Selwyn J.D."/>
            <person name="Despard B.A."/>
            <person name="Roesel C.L."/>
        </authorList>
    </citation>
    <scope>NUCLEOTIDE SEQUENCE</scope>
    <source>
        <strain evidence="3">K2</strain>
    </source>
</reference>
<dbReference type="GO" id="GO:0006310">
    <property type="term" value="P:DNA recombination"/>
    <property type="evidence" value="ECO:0007669"/>
    <property type="project" value="UniProtKB-KW"/>
</dbReference>
<evidence type="ECO:0000313" key="3">
    <source>
        <dbReference type="EMBL" id="KAK2564074.1"/>
    </source>
</evidence>
<name>A0AAD9QMJ0_ACRCE</name>
<protein>
    <submittedName>
        <fullName evidence="3">Uncharacterized protein</fullName>
    </submittedName>
</protein>
<accession>A0AAD9QMJ0</accession>
<dbReference type="Proteomes" id="UP001249851">
    <property type="component" value="Unassembled WGS sequence"/>
</dbReference>
<evidence type="ECO:0000256" key="2">
    <source>
        <dbReference type="SAM" id="MobiDB-lite"/>
    </source>
</evidence>
<proteinExistence type="predicted"/>
<evidence type="ECO:0000313" key="4">
    <source>
        <dbReference type="Proteomes" id="UP001249851"/>
    </source>
</evidence>
<evidence type="ECO:0000256" key="1">
    <source>
        <dbReference type="ARBA" id="ARBA00023172"/>
    </source>
</evidence>
<organism evidence="3 4">
    <name type="scientific">Acropora cervicornis</name>
    <name type="common">Staghorn coral</name>
    <dbReference type="NCBI Taxonomy" id="6130"/>
    <lineage>
        <taxon>Eukaryota</taxon>
        <taxon>Metazoa</taxon>
        <taxon>Cnidaria</taxon>
        <taxon>Anthozoa</taxon>
        <taxon>Hexacorallia</taxon>
        <taxon>Scleractinia</taxon>
        <taxon>Astrocoeniina</taxon>
        <taxon>Acroporidae</taxon>
        <taxon>Acropora</taxon>
    </lineage>
</organism>